<evidence type="ECO:0000256" key="1">
    <source>
        <dbReference type="SAM" id="MobiDB-lite"/>
    </source>
</evidence>
<feature type="signal peptide" evidence="2">
    <location>
        <begin position="1"/>
        <end position="26"/>
    </location>
</feature>
<dbReference type="InterPro" id="IPR050491">
    <property type="entry name" value="AmpC-like"/>
</dbReference>
<feature type="chain" id="PRO_5040967403" evidence="2">
    <location>
        <begin position="27"/>
        <end position="362"/>
    </location>
</feature>
<gene>
    <name evidence="4" type="ORF">Afil01_02260</name>
</gene>
<dbReference type="EMBL" id="BSTX01000001">
    <property type="protein sequence ID" value="GLZ75419.1"/>
    <property type="molecule type" value="Genomic_DNA"/>
</dbReference>
<dbReference type="InterPro" id="IPR001711">
    <property type="entry name" value="PLipase_C_Pinositol-sp_Y"/>
</dbReference>
<keyword evidence="4" id="KW-0378">Hydrolase</keyword>
<reference evidence="4" key="1">
    <citation type="submission" date="2023-03" db="EMBL/GenBank/DDBJ databases">
        <title>Actinorhabdospora filicis NBRC 111898.</title>
        <authorList>
            <person name="Ichikawa N."/>
            <person name="Sato H."/>
            <person name="Tonouchi N."/>
        </authorList>
    </citation>
    <scope>NUCLEOTIDE SEQUENCE</scope>
    <source>
        <strain evidence="4">NBRC 111898</strain>
    </source>
</reference>
<dbReference type="Gene3D" id="3.40.710.10">
    <property type="entry name" value="DD-peptidase/beta-lactamase superfamily"/>
    <property type="match status" value="1"/>
</dbReference>
<keyword evidence="2" id="KW-0732">Signal</keyword>
<protein>
    <submittedName>
        <fullName evidence="4">Serine hydrolase</fullName>
    </submittedName>
</protein>
<dbReference type="PROSITE" id="PS50008">
    <property type="entry name" value="PIPLC_Y_DOMAIN"/>
    <property type="match status" value="1"/>
</dbReference>
<dbReference type="GO" id="GO:0006629">
    <property type="term" value="P:lipid metabolic process"/>
    <property type="evidence" value="ECO:0007669"/>
    <property type="project" value="InterPro"/>
</dbReference>
<dbReference type="Proteomes" id="UP001165079">
    <property type="component" value="Unassembled WGS sequence"/>
</dbReference>
<dbReference type="AlphaFoldDB" id="A0A9W6SDV5"/>
<proteinExistence type="predicted"/>
<evidence type="ECO:0000313" key="4">
    <source>
        <dbReference type="EMBL" id="GLZ75419.1"/>
    </source>
</evidence>
<dbReference type="InterPro" id="IPR001466">
    <property type="entry name" value="Beta-lactam-related"/>
</dbReference>
<dbReference type="Pfam" id="PF00144">
    <property type="entry name" value="Beta-lactamase"/>
    <property type="match status" value="1"/>
</dbReference>
<evidence type="ECO:0000313" key="5">
    <source>
        <dbReference type="Proteomes" id="UP001165079"/>
    </source>
</evidence>
<dbReference type="SUPFAM" id="SSF56601">
    <property type="entry name" value="beta-lactamase/transpeptidase-like"/>
    <property type="match status" value="1"/>
</dbReference>
<comment type="caution">
    <text evidence="4">The sequence shown here is derived from an EMBL/GenBank/DDBJ whole genome shotgun (WGS) entry which is preliminary data.</text>
</comment>
<name>A0A9W6SDV5_9ACTN</name>
<feature type="domain" description="PI-PLC Y-box" evidence="3">
    <location>
        <begin position="194"/>
        <end position="256"/>
    </location>
</feature>
<dbReference type="InterPro" id="IPR012338">
    <property type="entry name" value="Beta-lactam/transpept-like"/>
</dbReference>
<sequence length="362" mass="37919">MRIGLAATTLVLTAALAVGAAAPAGAARPDPVRQGLDALVGADGVPGALATVTGRDGRTRVYTAGEDVPRDGRIRIGSVTKSFTAVVVLQLAGEGAIELDKPVEKYLPGLLRGEGVDGNAITVRMLLNHTSGLPDYELDVTDDIIAGRYYEPRDALDVALRHPAEFTPGTSWKYSNTNFLVAGLVVQKITGRPFAEELDRRVLKPAGLAHTYFPAPGETEIRGRHPRGYREQVPGGPRRDVTDIDPSAAWTAGAMVSTNSDLARFYDEVLTGDLVPDSLRDDLLTPAPNGPSGYAYGLGVMNFPLSCGGSYWGHYGGIPGFLTFSGAVGDGRSASIAVNLETAGGSEIPGHAVAVLDAALCR</sequence>
<dbReference type="PANTHER" id="PTHR46825:SF7">
    <property type="entry name" value="D-ALANYL-D-ALANINE CARBOXYPEPTIDASE"/>
    <property type="match status" value="1"/>
</dbReference>
<dbReference type="RefSeq" id="WP_285660654.1">
    <property type="nucleotide sequence ID" value="NZ_BSTX01000001.1"/>
</dbReference>
<dbReference type="GO" id="GO:0004435">
    <property type="term" value="F:phosphatidylinositol-4,5-bisphosphate phospholipase C activity"/>
    <property type="evidence" value="ECO:0007669"/>
    <property type="project" value="InterPro"/>
</dbReference>
<dbReference type="GO" id="GO:0035556">
    <property type="term" value="P:intracellular signal transduction"/>
    <property type="evidence" value="ECO:0007669"/>
    <property type="project" value="InterPro"/>
</dbReference>
<dbReference type="PANTHER" id="PTHR46825">
    <property type="entry name" value="D-ALANYL-D-ALANINE-CARBOXYPEPTIDASE/ENDOPEPTIDASE AMPH"/>
    <property type="match status" value="1"/>
</dbReference>
<accession>A0A9W6SDV5</accession>
<keyword evidence="5" id="KW-1185">Reference proteome</keyword>
<evidence type="ECO:0000259" key="3">
    <source>
        <dbReference type="PROSITE" id="PS50008"/>
    </source>
</evidence>
<feature type="region of interest" description="Disordered" evidence="1">
    <location>
        <begin position="222"/>
        <end position="241"/>
    </location>
</feature>
<organism evidence="4 5">
    <name type="scientific">Actinorhabdospora filicis</name>
    <dbReference type="NCBI Taxonomy" id="1785913"/>
    <lineage>
        <taxon>Bacteria</taxon>
        <taxon>Bacillati</taxon>
        <taxon>Actinomycetota</taxon>
        <taxon>Actinomycetes</taxon>
        <taxon>Micromonosporales</taxon>
        <taxon>Micromonosporaceae</taxon>
        <taxon>Actinorhabdospora</taxon>
    </lineage>
</organism>
<evidence type="ECO:0000256" key="2">
    <source>
        <dbReference type="SAM" id="SignalP"/>
    </source>
</evidence>